<evidence type="ECO:0000313" key="1">
    <source>
        <dbReference type="EMBL" id="TXG62544.1"/>
    </source>
</evidence>
<dbReference type="AlphaFoldDB" id="A0A5C7I0I0"/>
<comment type="caution">
    <text evidence="1">The sequence shown here is derived from an EMBL/GenBank/DDBJ whole genome shotgun (WGS) entry which is preliminary data.</text>
</comment>
<sequence>MILYDAVFIIELFLRHYWEVVDFLLEKPRYKNTIKRDLQLLENQLPYFILNELYDLAIKGFDTYNGSAYKDPSFLYVSCKFFRDDDFSGVYGSLSSKDVKHFTDLRRYFQMENHPTSKKQGKVEDLPCATKLQESGVRFRRIAENGDCLLDLNFKRGLILIPFCKKYELKIPRIKVNDWTEPLI</sequence>
<dbReference type="Pfam" id="PF03140">
    <property type="entry name" value="DUF247"/>
    <property type="match status" value="1"/>
</dbReference>
<keyword evidence="2" id="KW-1185">Reference proteome</keyword>
<accession>A0A5C7I0I0</accession>
<evidence type="ECO:0000313" key="2">
    <source>
        <dbReference type="Proteomes" id="UP000323000"/>
    </source>
</evidence>
<dbReference type="Proteomes" id="UP000323000">
    <property type="component" value="Chromosome 4"/>
</dbReference>
<name>A0A5C7I0I0_9ROSI</name>
<proteinExistence type="predicted"/>
<reference evidence="2" key="1">
    <citation type="journal article" date="2019" name="Gigascience">
        <title>De novo genome assembly of the endangered Acer yangbiense, a plant species with extremely small populations endemic to Yunnan Province, China.</title>
        <authorList>
            <person name="Yang J."/>
            <person name="Wariss H.M."/>
            <person name="Tao L."/>
            <person name="Zhang R."/>
            <person name="Yun Q."/>
            <person name="Hollingsworth P."/>
            <person name="Dao Z."/>
            <person name="Luo G."/>
            <person name="Guo H."/>
            <person name="Ma Y."/>
            <person name="Sun W."/>
        </authorList>
    </citation>
    <scope>NUCLEOTIDE SEQUENCE [LARGE SCALE GENOMIC DNA]</scope>
    <source>
        <strain evidence="2">cv. Malutang</strain>
    </source>
</reference>
<gene>
    <name evidence="1" type="ORF">EZV62_009538</name>
</gene>
<dbReference type="PANTHER" id="PTHR31170:SF9">
    <property type="entry name" value="PROTEIN, PUTATIVE (DUF247)-RELATED"/>
    <property type="match status" value="1"/>
</dbReference>
<dbReference type="PANTHER" id="PTHR31170">
    <property type="entry name" value="BNAC04G53230D PROTEIN"/>
    <property type="match status" value="1"/>
</dbReference>
<dbReference type="EMBL" id="VAHF01000004">
    <property type="protein sequence ID" value="TXG62544.1"/>
    <property type="molecule type" value="Genomic_DNA"/>
</dbReference>
<protein>
    <submittedName>
        <fullName evidence="1">Uncharacterized protein</fullName>
    </submittedName>
</protein>
<dbReference type="OrthoDB" id="1896044at2759"/>
<dbReference type="InterPro" id="IPR004158">
    <property type="entry name" value="DUF247_pln"/>
</dbReference>
<organism evidence="1 2">
    <name type="scientific">Acer yangbiense</name>
    <dbReference type="NCBI Taxonomy" id="1000413"/>
    <lineage>
        <taxon>Eukaryota</taxon>
        <taxon>Viridiplantae</taxon>
        <taxon>Streptophyta</taxon>
        <taxon>Embryophyta</taxon>
        <taxon>Tracheophyta</taxon>
        <taxon>Spermatophyta</taxon>
        <taxon>Magnoliopsida</taxon>
        <taxon>eudicotyledons</taxon>
        <taxon>Gunneridae</taxon>
        <taxon>Pentapetalae</taxon>
        <taxon>rosids</taxon>
        <taxon>malvids</taxon>
        <taxon>Sapindales</taxon>
        <taxon>Sapindaceae</taxon>
        <taxon>Hippocastanoideae</taxon>
        <taxon>Acereae</taxon>
        <taxon>Acer</taxon>
    </lineage>
</organism>